<feature type="transmembrane region" description="Helical" evidence="1">
    <location>
        <begin position="56"/>
        <end position="75"/>
    </location>
</feature>
<name>A0A6L9XZ53_9MICO</name>
<feature type="transmembrane region" description="Helical" evidence="1">
    <location>
        <begin position="341"/>
        <end position="358"/>
    </location>
</feature>
<keyword evidence="1" id="KW-1133">Transmembrane helix</keyword>
<dbReference type="AlphaFoldDB" id="A0A6L9XZ53"/>
<feature type="transmembrane region" description="Helical" evidence="1">
    <location>
        <begin position="308"/>
        <end position="329"/>
    </location>
</feature>
<feature type="transmembrane region" description="Helical" evidence="1">
    <location>
        <begin position="280"/>
        <end position="302"/>
    </location>
</feature>
<dbReference type="Pfam" id="PF06772">
    <property type="entry name" value="LtrA"/>
    <property type="match status" value="1"/>
</dbReference>
<dbReference type="PANTHER" id="PTHR36840:SF1">
    <property type="entry name" value="BLL5714 PROTEIN"/>
    <property type="match status" value="1"/>
</dbReference>
<keyword evidence="1" id="KW-0812">Transmembrane</keyword>
<feature type="transmembrane region" description="Helical" evidence="1">
    <location>
        <begin position="231"/>
        <end position="259"/>
    </location>
</feature>
<protein>
    <submittedName>
        <fullName evidence="2">Low temperature requirement protein A</fullName>
    </submittedName>
</protein>
<evidence type="ECO:0000313" key="2">
    <source>
        <dbReference type="EMBL" id="NEN06268.1"/>
    </source>
</evidence>
<sequence length="392" mass="41802">MTADEPGAPVGATSDVPGAAERRHASWLELFFDLVFVGFVGQLALRLHGNPSVGDFAVFVLLFFPAWWLWIDVLLTANLFGRRASGAMWGVLLPIMFAVGVMAAAVSADFSERAWAFGAANALARLMLLPIWLIAARKKKLAWQRPIVYNGLTAVLWGVSAAAPVPYIYFVWVVAMAIELVLSYGIGRRADRLGGGIDIEHMAERIGLFVVIVFGESIISLIVAASEHWNAAAAVTALFGFAVVALLAWSFFTYGAELAERSWRELNARGDVAALRDTATYLPFFLVIGVVSMAAGLGTAVSDAAVPLPIGAAVALCGGIALFYATNGAVSLRYGQRARRVLVWSVPGVVGPLILIAISGFVTAVVLVGILAAFLAVLILTIRFRRPLADDS</sequence>
<dbReference type="RefSeq" id="WP_163289702.1">
    <property type="nucleotide sequence ID" value="NZ_JAAGWY010000002.1"/>
</dbReference>
<dbReference type="Proteomes" id="UP000474967">
    <property type="component" value="Unassembled WGS sequence"/>
</dbReference>
<accession>A0A6L9XZ53</accession>
<proteinExistence type="predicted"/>
<keyword evidence="3" id="KW-1185">Reference proteome</keyword>
<feature type="transmembrane region" description="Helical" evidence="1">
    <location>
        <begin position="364"/>
        <end position="382"/>
    </location>
</feature>
<dbReference type="InterPro" id="IPR010640">
    <property type="entry name" value="Low_temperature_requirement_A"/>
</dbReference>
<dbReference type="EMBL" id="JAAGWY010000002">
    <property type="protein sequence ID" value="NEN06268.1"/>
    <property type="molecule type" value="Genomic_DNA"/>
</dbReference>
<comment type="caution">
    <text evidence="2">The sequence shown here is derived from an EMBL/GenBank/DDBJ whole genome shotgun (WGS) entry which is preliminary data.</text>
</comment>
<feature type="transmembrane region" description="Helical" evidence="1">
    <location>
        <begin position="147"/>
        <end position="163"/>
    </location>
</feature>
<feature type="transmembrane region" description="Helical" evidence="1">
    <location>
        <begin position="169"/>
        <end position="186"/>
    </location>
</feature>
<feature type="transmembrane region" description="Helical" evidence="1">
    <location>
        <begin position="87"/>
        <end position="108"/>
    </location>
</feature>
<feature type="transmembrane region" description="Helical" evidence="1">
    <location>
        <begin position="206"/>
        <end position="225"/>
    </location>
</feature>
<reference evidence="2 3" key="1">
    <citation type="journal article" date="2014" name="J. Microbiol.">
        <title>Diaminobutyricibacter tongyongensis gen. nov., sp. nov. and Homoserinibacter gongjuensis gen. nov., sp. nov. belong to the family Microbacteriaceae.</title>
        <authorList>
            <person name="Kim S.J."/>
            <person name="Ahn J.H."/>
            <person name="Weon H.Y."/>
            <person name="Hamada M."/>
            <person name="Suzuki K."/>
            <person name="Kwon S.W."/>
        </authorList>
    </citation>
    <scope>NUCLEOTIDE SEQUENCE [LARGE SCALE GENOMIC DNA]</scope>
    <source>
        <strain evidence="2 3">NBRC 108724</strain>
    </source>
</reference>
<evidence type="ECO:0000313" key="3">
    <source>
        <dbReference type="Proteomes" id="UP000474967"/>
    </source>
</evidence>
<gene>
    <name evidence="2" type="ORF">G3T36_10305</name>
</gene>
<evidence type="ECO:0000256" key="1">
    <source>
        <dbReference type="SAM" id="Phobius"/>
    </source>
</evidence>
<dbReference type="PANTHER" id="PTHR36840">
    <property type="entry name" value="BLL5714 PROTEIN"/>
    <property type="match status" value="1"/>
</dbReference>
<organism evidence="2 3">
    <name type="scientific">Leifsonia tongyongensis</name>
    <dbReference type="NCBI Taxonomy" id="1268043"/>
    <lineage>
        <taxon>Bacteria</taxon>
        <taxon>Bacillati</taxon>
        <taxon>Actinomycetota</taxon>
        <taxon>Actinomycetes</taxon>
        <taxon>Micrococcales</taxon>
        <taxon>Microbacteriaceae</taxon>
        <taxon>Leifsonia</taxon>
    </lineage>
</organism>
<feature type="transmembrane region" description="Helical" evidence="1">
    <location>
        <begin position="114"/>
        <end position="135"/>
    </location>
</feature>
<keyword evidence="1" id="KW-0472">Membrane</keyword>